<dbReference type="VEuPathDB" id="ToxoDB:cyc_08683"/>
<reference evidence="1 2" key="1">
    <citation type="journal article" date="2016" name="BMC Genomics">
        <title>Comparative genomics reveals Cyclospora cayetanensis possesses coccidia-like metabolism and invasion components but unique surface antigens.</title>
        <authorList>
            <person name="Liu S."/>
            <person name="Wang L."/>
            <person name="Zheng H."/>
            <person name="Xu Z."/>
            <person name="Roellig D.M."/>
            <person name="Li N."/>
            <person name="Frace M.A."/>
            <person name="Tang K."/>
            <person name="Arrowood M.J."/>
            <person name="Moss D.M."/>
            <person name="Zhang L."/>
            <person name="Feng Y."/>
            <person name="Xiao L."/>
        </authorList>
    </citation>
    <scope>NUCLEOTIDE SEQUENCE [LARGE SCALE GENOMIC DNA]</scope>
    <source>
        <strain evidence="1 2">CHN_HEN01</strain>
    </source>
</reference>
<dbReference type="Proteomes" id="UP000095192">
    <property type="component" value="Unassembled WGS sequence"/>
</dbReference>
<keyword evidence="2" id="KW-1185">Reference proteome</keyword>
<evidence type="ECO:0000313" key="1">
    <source>
        <dbReference type="EMBL" id="OEH77896.1"/>
    </source>
</evidence>
<evidence type="ECO:0000313" key="2">
    <source>
        <dbReference type="Proteomes" id="UP000095192"/>
    </source>
</evidence>
<dbReference type="EMBL" id="JROU02000935">
    <property type="protein sequence ID" value="OEH77896.1"/>
    <property type="molecule type" value="Genomic_DNA"/>
</dbReference>
<dbReference type="AlphaFoldDB" id="A0A1D3D370"/>
<protein>
    <submittedName>
        <fullName evidence="1">Retrotransposon nucleocapsid related protein</fullName>
    </submittedName>
</protein>
<dbReference type="InParanoid" id="A0A1D3D370"/>
<comment type="caution">
    <text evidence="1">The sequence shown here is derived from an EMBL/GenBank/DDBJ whole genome shotgun (WGS) entry which is preliminary data.</text>
</comment>
<name>A0A1D3D370_9EIME</name>
<sequence length="117" mass="12598">MICLLIEHTVNTAKHPVADLQTEGTGRTLLQHLRLYAYKNSDCFALLSLDLSVLQASLFALVYPLVARIPGLQWEATLQSRPEPGVSESASTPGTGGIDAQLAGTCECMRSAQEKQA</sequence>
<proteinExistence type="predicted"/>
<accession>A0A1D3D370</accession>
<organism evidence="1 2">
    <name type="scientific">Cyclospora cayetanensis</name>
    <dbReference type="NCBI Taxonomy" id="88456"/>
    <lineage>
        <taxon>Eukaryota</taxon>
        <taxon>Sar</taxon>
        <taxon>Alveolata</taxon>
        <taxon>Apicomplexa</taxon>
        <taxon>Conoidasida</taxon>
        <taxon>Coccidia</taxon>
        <taxon>Eucoccidiorida</taxon>
        <taxon>Eimeriorina</taxon>
        <taxon>Eimeriidae</taxon>
        <taxon>Cyclospora</taxon>
    </lineage>
</organism>
<gene>
    <name evidence="1" type="ORF">cyc_08683</name>
</gene>